<dbReference type="EMBL" id="CAJVQC010136797">
    <property type="protein sequence ID" value="CAG8843066.1"/>
    <property type="molecule type" value="Genomic_DNA"/>
</dbReference>
<reference evidence="1" key="1">
    <citation type="submission" date="2021-06" db="EMBL/GenBank/DDBJ databases">
        <authorList>
            <person name="Kallberg Y."/>
            <person name="Tangrot J."/>
            <person name="Rosling A."/>
        </authorList>
    </citation>
    <scope>NUCLEOTIDE SEQUENCE</scope>
    <source>
        <strain evidence="1">MA461A</strain>
    </source>
</reference>
<organism evidence="1 2">
    <name type="scientific">Racocetra persica</name>
    <dbReference type="NCBI Taxonomy" id="160502"/>
    <lineage>
        <taxon>Eukaryota</taxon>
        <taxon>Fungi</taxon>
        <taxon>Fungi incertae sedis</taxon>
        <taxon>Mucoromycota</taxon>
        <taxon>Glomeromycotina</taxon>
        <taxon>Glomeromycetes</taxon>
        <taxon>Diversisporales</taxon>
        <taxon>Gigasporaceae</taxon>
        <taxon>Racocetra</taxon>
    </lineage>
</organism>
<gene>
    <name evidence="1" type="ORF">RPERSI_LOCUS32595</name>
</gene>
<comment type="caution">
    <text evidence="1">The sequence shown here is derived from an EMBL/GenBank/DDBJ whole genome shotgun (WGS) entry which is preliminary data.</text>
</comment>
<proteinExistence type="predicted"/>
<name>A0ACA9SMC6_9GLOM</name>
<feature type="non-terminal residue" evidence="1">
    <location>
        <position position="71"/>
    </location>
</feature>
<dbReference type="Proteomes" id="UP000789920">
    <property type="component" value="Unassembled WGS sequence"/>
</dbReference>
<evidence type="ECO:0000313" key="2">
    <source>
        <dbReference type="Proteomes" id="UP000789920"/>
    </source>
</evidence>
<evidence type="ECO:0000313" key="1">
    <source>
        <dbReference type="EMBL" id="CAG8843066.1"/>
    </source>
</evidence>
<protein>
    <submittedName>
        <fullName evidence="1">36823_t:CDS:1</fullName>
    </submittedName>
</protein>
<sequence>TTMSSILPNQTLYARNLNEKINKDAYGRILDIVALKTIKMRGQAFIVFKEIQSATAAMRGLNGFNFYDVPM</sequence>
<keyword evidence="2" id="KW-1185">Reference proteome</keyword>
<accession>A0ACA9SMC6</accession>
<feature type="non-terminal residue" evidence="1">
    <location>
        <position position="1"/>
    </location>
</feature>